<feature type="region of interest" description="Disordered" evidence="7">
    <location>
        <begin position="257"/>
        <end position="318"/>
    </location>
</feature>
<feature type="compositionally biased region" description="Basic and acidic residues" evidence="7">
    <location>
        <begin position="302"/>
        <end position="311"/>
    </location>
</feature>
<gene>
    <name evidence="9" type="ORF">FRACYDRAFT_275497</name>
</gene>
<comment type="catalytic activity">
    <reaction evidence="1">
        <text>[protein]-peptidylproline (omega=180) = [protein]-peptidylproline (omega=0)</text>
        <dbReference type="Rhea" id="RHEA:16237"/>
        <dbReference type="Rhea" id="RHEA-COMP:10747"/>
        <dbReference type="Rhea" id="RHEA-COMP:10748"/>
        <dbReference type="ChEBI" id="CHEBI:83833"/>
        <dbReference type="ChEBI" id="CHEBI:83834"/>
        <dbReference type="EC" id="5.2.1.8"/>
    </reaction>
</comment>
<comment type="similarity">
    <text evidence="2">Belongs to the AHA1 family.</text>
</comment>
<dbReference type="SMART" id="SM00028">
    <property type="entry name" value="TPR"/>
    <property type="match status" value="3"/>
</dbReference>
<feature type="compositionally biased region" description="Acidic residues" evidence="7">
    <location>
        <begin position="10"/>
        <end position="38"/>
    </location>
</feature>
<keyword evidence="6" id="KW-0802">TPR repeat</keyword>
<evidence type="ECO:0000313" key="10">
    <source>
        <dbReference type="Proteomes" id="UP000095751"/>
    </source>
</evidence>
<dbReference type="Gene3D" id="1.25.40.10">
    <property type="entry name" value="Tetratricopeptide repeat domain"/>
    <property type="match status" value="1"/>
</dbReference>
<dbReference type="GO" id="GO:0003755">
    <property type="term" value="F:peptidyl-prolyl cis-trans isomerase activity"/>
    <property type="evidence" value="ECO:0007669"/>
    <property type="project" value="UniProtKB-EC"/>
</dbReference>
<feature type="compositionally biased region" description="Basic and acidic residues" evidence="7">
    <location>
        <begin position="44"/>
        <end position="53"/>
    </location>
</feature>
<dbReference type="SUPFAM" id="SSF103111">
    <property type="entry name" value="Activator of Hsp90 ATPase, Aha1"/>
    <property type="match status" value="1"/>
</dbReference>
<dbReference type="Gene3D" id="3.15.10.20">
    <property type="entry name" value="Activator of Hsp90 ATPase Aha1, N-terminal domain"/>
    <property type="match status" value="1"/>
</dbReference>
<dbReference type="InterPro" id="IPR011990">
    <property type="entry name" value="TPR-like_helical_dom_sf"/>
</dbReference>
<sequence>MTAATNNNEGDSEDDDEQMIDLPDLESGDEKDDDDDENSTASDESSKKKKEDPEVLLLKASAFKEEGNNYFIKEKDFDKASRSYRKGVNAIKNLNKANSGDEQVKTLLLSLNTNLSMMLSKLGKHRQSKDVANKALEIDPFNVKARFRRAVAHRKLGNTEEATMDLKLALQTEPNNVAVRKELASIQKEQKLAKKAQKASLQKAFSKGGLLNDNRVEDEKTKAERLAREKKEADEVLEKRKKEWEDDCVSRMAKGEEAISFEDWDKEQLDKVKAEEEEATRKRKEDEKQKKEERKKTKAAKKAAEKEKGADDGDSDDEFTERELAEMRGYKKTADGGVTSYFTREQSAEEKAMLDIAPKSISDYTPQPITPSSSMGDVGSSAWNHAGTWEEKDTTEWCKNHLEKRLLQSKVEASGSGNSHLSCSITEVKDVTGDASVATVSGKKRYIFDLQCTAIFKIKDSTTDKVIASGSLKLPDLCSTHHDELEVDNGGWKKKPSSDNEQLANDCRLRIVTEVRESIKLWVQDFNSQY</sequence>
<accession>A0A1E7FFJ8</accession>
<dbReference type="SUPFAM" id="SSF48452">
    <property type="entry name" value="TPR-like"/>
    <property type="match status" value="1"/>
</dbReference>
<keyword evidence="5" id="KW-0413">Isomerase</keyword>
<feature type="domain" description="Activator of Hsp90 ATPase AHSA1-like N-terminal" evidence="8">
    <location>
        <begin position="391"/>
        <end position="529"/>
    </location>
</feature>
<dbReference type="EMBL" id="KV784358">
    <property type="protein sequence ID" value="OEU16949.1"/>
    <property type="molecule type" value="Genomic_DNA"/>
</dbReference>
<dbReference type="KEGG" id="fcy:FRACYDRAFT_275497"/>
<protein>
    <recommendedName>
        <fullName evidence="3">peptidylprolyl isomerase</fullName>
        <ecNumber evidence="3">5.2.1.8</ecNumber>
    </recommendedName>
</protein>
<dbReference type="PANTHER" id="PTHR46512:SF9">
    <property type="entry name" value="PEPTIDYLPROLYL ISOMERASE"/>
    <property type="match status" value="1"/>
</dbReference>
<dbReference type="Proteomes" id="UP000095751">
    <property type="component" value="Unassembled WGS sequence"/>
</dbReference>
<evidence type="ECO:0000256" key="1">
    <source>
        <dbReference type="ARBA" id="ARBA00000971"/>
    </source>
</evidence>
<feature type="region of interest" description="Disordered" evidence="7">
    <location>
        <begin position="1"/>
        <end position="55"/>
    </location>
</feature>
<feature type="compositionally biased region" description="Basic and acidic residues" evidence="7">
    <location>
        <begin position="266"/>
        <end position="295"/>
    </location>
</feature>
<reference evidence="9 10" key="1">
    <citation type="submission" date="2016-09" db="EMBL/GenBank/DDBJ databases">
        <title>Extensive genetic diversity and differential bi-allelic expression allows diatom success in the polar Southern Ocean.</title>
        <authorList>
            <consortium name="DOE Joint Genome Institute"/>
            <person name="Mock T."/>
            <person name="Otillar R.P."/>
            <person name="Strauss J."/>
            <person name="Dupont C."/>
            <person name="Frickenhaus S."/>
            <person name="Maumus F."/>
            <person name="Mcmullan M."/>
            <person name="Sanges R."/>
            <person name="Schmutz J."/>
            <person name="Toseland A."/>
            <person name="Valas R."/>
            <person name="Veluchamy A."/>
            <person name="Ward B.J."/>
            <person name="Allen A."/>
            <person name="Barry K."/>
            <person name="Falciatore A."/>
            <person name="Ferrante M."/>
            <person name="Fortunato A.E."/>
            <person name="Gloeckner G."/>
            <person name="Gruber A."/>
            <person name="Hipkin R."/>
            <person name="Janech M."/>
            <person name="Kroth P."/>
            <person name="Leese F."/>
            <person name="Lindquist E."/>
            <person name="Lyon B.R."/>
            <person name="Martin J."/>
            <person name="Mayer C."/>
            <person name="Parker M."/>
            <person name="Quesneville H."/>
            <person name="Raymond J."/>
            <person name="Uhlig C."/>
            <person name="Valentin K.U."/>
            <person name="Worden A.Z."/>
            <person name="Armbrust E.V."/>
            <person name="Bowler C."/>
            <person name="Green B."/>
            <person name="Moulton V."/>
            <person name="Van Oosterhout C."/>
            <person name="Grigoriev I."/>
        </authorList>
    </citation>
    <scope>NUCLEOTIDE SEQUENCE [LARGE SCALE GENOMIC DNA]</scope>
    <source>
        <strain evidence="9 10">CCMP1102</strain>
    </source>
</reference>
<dbReference type="GO" id="GO:0051087">
    <property type="term" value="F:protein-folding chaperone binding"/>
    <property type="evidence" value="ECO:0007669"/>
    <property type="project" value="InterPro"/>
</dbReference>
<evidence type="ECO:0000313" key="9">
    <source>
        <dbReference type="EMBL" id="OEU16949.1"/>
    </source>
</evidence>
<evidence type="ECO:0000256" key="6">
    <source>
        <dbReference type="PROSITE-ProRule" id="PRU00339"/>
    </source>
</evidence>
<evidence type="ECO:0000256" key="7">
    <source>
        <dbReference type="SAM" id="MobiDB-lite"/>
    </source>
</evidence>
<keyword evidence="4" id="KW-0697">Rotamase</keyword>
<dbReference type="PANTHER" id="PTHR46512">
    <property type="entry name" value="PEPTIDYLPROLYL ISOMERASE"/>
    <property type="match status" value="1"/>
</dbReference>
<dbReference type="Pfam" id="PF09229">
    <property type="entry name" value="Aha1_N"/>
    <property type="match status" value="1"/>
</dbReference>
<dbReference type="InterPro" id="IPR050754">
    <property type="entry name" value="FKBP4/5/8-like"/>
</dbReference>
<evidence type="ECO:0000256" key="5">
    <source>
        <dbReference type="ARBA" id="ARBA00023235"/>
    </source>
</evidence>
<dbReference type="PROSITE" id="PS50005">
    <property type="entry name" value="TPR"/>
    <property type="match status" value="1"/>
</dbReference>
<dbReference type="Pfam" id="PF13431">
    <property type="entry name" value="TPR_17"/>
    <property type="match status" value="1"/>
</dbReference>
<dbReference type="InterPro" id="IPR015310">
    <property type="entry name" value="AHSA1-like_N"/>
</dbReference>
<evidence type="ECO:0000256" key="4">
    <source>
        <dbReference type="ARBA" id="ARBA00023110"/>
    </source>
</evidence>
<dbReference type="InParanoid" id="A0A1E7FFJ8"/>
<name>A0A1E7FFJ8_9STRA</name>
<dbReference type="OrthoDB" id="567237at2759"/>
<evidence type="ECO:0000256" key="2">
    <source>
        <dbReference type="ARBA" id="ARBA00006817"/>
    </source>
</evidence>
<feature type="repeat" description="TPR" evidence="6">
    <location>
        <begin position="143"/>
        <end position="176"/>
    </location>
</feature>
<keyword evidence="10" id="KW-1185">Reference proteome</keyword>
<evidence type="ECO:0000256" key="3">
    <source>
        <dbReference type="ARBA" id="ARBA00013194"/>
    </source>
</evidence>
<proteinExistence type="inferred from homology"/>
<dbReference type="InterPro" id="IPR036338">
    <property type="entry name" value="Aha1"/>
</dbReference>
<feature type="region of interest" description="Disordered" evidence="7">
    <location>
        <begin position="216"/>
        <end position="237"/>
    </location>
</feature>
<evidence type="ECO:0000259" key="8">
    <source>
        <dbReference type="SMART" id="SM01000"/>
    </source>
</evidence>
<organism evidence="9 10">
    <name type="scientific">Fragilariopsis cylindrus CCMP1102</name>
    <dbReference type="NCBI Taxonomy" id="635003"/>
    <lineage>
        <taxon>Eukaryota</taxon>
        <taxon>Sar</taxon>
        <taxon>Stramenopiles</taxon>
        <taxon>Ochrophyta</taxon>
        <taxon>Bacillariophyta</taxon>
        <taxon>Bacillariophyceae</taxon>
        <taxon>Bacillariophycidae</taxon>
        <taxon>Bacillariales</taxon>
        <taxon>Bacillariaceae</taxon>
        <taxon>Fragilariopsis</taxon>
    </lineage>
</organism>
<dbReference type="SMART" id="SM01000">
    <property type="entry name" value="Aha1_N"/>
    <property type="match status" value="1"/>
</dbReference>
<dbReference type="GO" id="GO:0001671">
    <property type="term" value="F:ATPase activator activity"/>
    <property type="evidence" value="ECO:0007669"/>
    <property type="project" value="InterPro"/>
</dbReference>
<dbReference type="EC" id="5.2.1.8" evidence="3"/>
<dbReference type="AlphaFoldDB" id="A0A1E7FFJ8"/>
<dbReference type="InterPro" id="IPR019734">
    <property type="entry name" value="TPR_rpt"/>
</dbReference>